<dbReference type="InterPro" id="IPR052018">
    <property type="entry name" value="PHP_domain"/>
</dbReference>
<protein>
    <submittedName>
        <fullName evidence="2">PHP domain-containing protein</fullName>
    </submittedName>
</protein>
<evidence type="ECO:0000313" key="3">
    <source>
        <dbReference type="Proteomes" id="UP000694308"/>
    </source>
</evidence>
<dbReference type="GO" id="GO:0035312">
    <property type="term" value="F:5'-3' DNA exonuclease activity"/>
    <property type="evidence" value="ECO:0007669"/>
    <property type="project" value="TreeGrafter"/>
</dbReference>
<dbReference type="Proteomes" id="UP000694308">
    <property type="component" value="Unassembled WGS sequence"/>
</dbReference>
<dbReference type="EMBL" id="JAEEGC010000089">
    <property type="protein sequence ID" value="MBV7274574.1"/>
    <property type="molecule type" value="Genomic_DNA"/>
</dbReference>
<organism evidence="2 3">
    <name type="scientific">Clostridium thailandense</name>
    <dbReference type="NCBI Taxonomy" id="2794346"/>
    <lineage>
        <taxon>Bacteria</taxon>
        <taxon>Bacillati</taxon>
        <taxon>Bacillota</taxon>
        <taxon>Clostridia</taxon>
        <taxon>Eubacteriales</taxon>
        <taxon>Clostridiaceae</taxon>
        <taxon>Clostridium</taxon>
    </lineage>
</organism>
<comment type="caution">
    <text evidence="2">The sequence shown here is derived from an EMBL/GenBank/DDBJ whole genome shotgun (WGS) entry which is preliminary data.</text>
</comment>
<proteinExistence type="predicted"/>
<name>A0A949U1H5_9CLOT</name>
<dbReference type="GO" id="GO:0004534">
    <property type="term" value="F:5'-3' RNA exonuclease activity"/>
    <property type="evidence" value="ECO:0007669"/>
    <property type="project" value="TreeGrafter"/>
</dbReference>
<accession>A0A949U1H5</accession>
<reference evidence="2" key="1">
    <citation type="submission" date="2020-12" db="EMBL/GenBank/DDBJ databases">
        <title>Clostridium thailandense sp. nov., a novel acetogenic bacterium isolated from peat land soil in Thailand.</title>
        <authorList>
            <person name="Chaikitkaew S."/>
            <person name="Birkeland N.K."/>
        </authorList>
    </citation>
    <scope>NUCLEOTIDE SEQUENCE</scope>
    <source>
        <strain evidence="2">PL3</strain>
    </source>
</reference>
<evidence type="ECO:0000313" key="2">
    <source>
        <dbReference type="EMBL" id="MBV7274574.1"/>
    </source>
</evidence>
<evidence type="ECO:0000259" key="1">
    <source>
        <dbReference type="SMART" id="SM00481"/>
    </source>
</evidence>
<sequence>MYKKGDFHLHTKNSDGKLSPKELVNLAKKEKVDIIAVTDHDTVAGVEEAIEEGNNMGVKVIPGLELSTLYNGKNVHVLGYFKDVSLIHEEFRIFLKDITNYRIYRAKKIVENLHEFFNINLNYEKILKDTHGVVARPHIAKAIIEAGYDYSWEYIFEKFIGEGSPAYFPNKKLSTEEGIKLLQSINALIVLAHPVLIKNINLEELLKLPFHGIEAIYPMNSEKDTKKLLNYANDYKKIITAGSDFHGISDNDSKHSSTIGEVFLDEKGIELFLNKLNNI</sequence>
<gene>
    <name evidence="2" type="ORF">I6U48_16900</name>
</gene>
<dbReference type="InterPro" id="IPR003141">
    <property type="entry name" value="Pol/His_phosphatase_N"/>
</dbReference>
<keyword evidence="3" id="KW-1185">Reference proteome</keyword>
<dbReference type="PANTHER" id="PTHR42924">
    <property type="entry name" value="EXONUCLEASE"/>
    <property type="match status" value="1"/>
</dbReference>
<feature type="domain" description="Polymerase/histidinol phosphatase N-terminal" evidence="1">
    <location>
        <begin position="5"/>
        <end position="70"/>
    </location>
</feature>
<dbReference type="Pfam" id="PF02811">
    <property type="entry name" value="PHP"/>
    <property type="match status" value="1"/>
</dbReference>
<dbReference type="SMART" id="SM00481">
    <property type="entry name" value="POLIIIAc"/>
    <property type="match status" value="1"/>
</dbReference>
<dbReference type="CDD" id="cd07438">
    <property type="entry name" value="PHP_HisPPase_AMP"/>
    <property type="match status" value="1"/>
</dbReference>
<dbReference type="PANTHER" id="PTHR42924:SF3">
    <property type="entry name" value="POLYMERASE_HISTIDINOL PHOSPHATASE N-TERMINAL DOMAIN-CONTAINING PROTEIN"/>
    <property type="match status" value="1"/>
</dbReference>
<dbReference type="RefSeq" id="WP_218321639.1">
    <property type="nucleotide sequence ID" value="NZ_JAEEGC010000089.1"/>
</dbReference>
<dbReference type="AlphaFoldDB" id="A0A949U1H5"/>
<dbReference type="InterPro" id="IPR004013">
    <property type="entry name" value="PHP_dom"/>
</dbReference>